<reference evidence="1 2" key="2">
    <citation type="journal article" date="2022" name="Mol. Ecol. Resour.">
        <title>The genomes of chicory, endive, great burdock and yacon provide insights into Asteraceae paleo-polyploidization history and plant inulin production.</title>
        <authorList>
            <person name="Fan W."/>
            <person name="Wang S."/>
            <person name="Wang H."/>
            <person name="Wang A."/>
            <person name="Jiang F."/>
            <person name="Liu H."/>
            <person name="Zhao H."/>
            <person name="Xu D."/>
            <person name="Zhang Y."/>
        </authorList>
    </citation>
    <scope>NUCLEOTIDE SEQUENCE [LARGE SCALE GENOMIC DNA]</scope>
    <source>
        <strain evidence="2">cv. Punajuju</strain>
        <tissue evidence="1">Leaves</tissue>
    </source>
</reference>
<evidence type="ECO:0000313" key="1">
    <source>
        <dbReference type="EMBL" id="KAI3724197.1"/>
    </source>
</evidence>
<dbReference type="EMBL" id="CM042014">
    <property type="protein sequence ID" value="KAI3724197.1"/>
    <property type="molecule type" value="Genomic_DNA"/>
</dbReference>
<sequence length="157" mass="17080">MDNVPLATLGGLAALKPNHILTVAFMSRPYDKKPLSSSTAKLVCLKPTLLLDGQPDKHAIKSPSDKTIFTNTRCSVRTTTDICFEPITVQAKDRGTIHRSSSLSCTNVGAFVSLNFPLCTIIYAQLTPSSSLDLLAFSQISHRFIVSNLQLITFQAL</sequence>
<organism evidence="1 2">
    <name type="scientific">Cichorium intybus</name>
    <name type="common">Chicory</name>
    <dbReference type="NCBI Taxonomy" id="13427"/>
    <lineage>
        <taxon>Eukaryota</taxon>
        <taxon>Viridiplantae</taxon>
        <taxon>Streptophyta</taxon>
        <taxon>Embryophyta</taxon>
        <taxon>Tracheophyta</taxon>
        <taxon>Spermatophyta</taxon>
        <taxon>Magnoliopsida</taxon>
        <taxon>eudicotyledons</taxon>
        <taxon>Gunneridae</taxon>
        <taxon>Pentapetalae</taxon>
        <taxon>asterids</taxon>
        <taxon>campanulids</taxon>
        <taxon>Asterales</taxon>
        <taxon>Asteraceae</taxon>
        <taxon>Cichorioideae</taxon>
        <taxon>Cichorieae</taxon>
        <taxon>Cichoriinae</taxon>
        <taxon>Cichorium</taxon>
    </lineage>
</organism>
<comment type="caution">
    <text evidence="1">The sequence shown here is derived from an EMBL/GenBank/DDBJ whole genome shotgun (WGS) entry which is preliminary data.</text>
</comment>
<evidence type="ECO:0000313" key="2">
    <source>
        <dbReference type="Proteomes" id="UP001055811"/>
    </source>
</evidence>
<accession>A0ACB9BQD0</accession>
<protein>
    <submittedName>
        <fullName evidence="1">Uncharacterized protein</fullName>
    </submittedName>
</protein>
<keyword evidence="2" id="KW-1185">Reference proteome</keyword>
<reference evidence="2" key="1">
    <citation type="journal article" date="2022" name="Mol. Ecol. Resour.">
        <title>The genomes of chicory, endive, great burdock and yacon provide insights into Asteraceae palaeo-polyploidization history and plant inulin production.</title>
        <authorList>
            <person name="Fan W."/>
            <person name="Wang S."/>
            <person name="Wang H."/>
            <person name="Wang A."/>
            <person name="Jiang F."/>
            <person name="Liu H."/>
            <person name="Zhao H."/>
            <person name="Xu D."/>
            <person name="Zhang Y."/>
        </authorList>
    </citation>
    <scope>NUCLEOTIDE SEQUENCE [LARGE SCALE GENOMIC DNA]</scope>
    <source>
        <strain evidence="2">cv. Punajuju</strain>
    </source>
</reference>
<name>A0ACB9BQD0_CICIN</name>
<dbReference type="Proteomes" id="UP001055811">
    <property type="component" value="Linkage Group LG06"/>
</dbReference>
<gene>
    <name evidence="1" type="ORF">L2E82_35965</name>
</gene>
<proteinExistence type="predicted"/>